<evidence type="ECO:0000313" key="11">
    <source>
        <dbReference type="EMBL" id="KAJ8573351.1"/>
    </source>
</evidence>
<name>A0A9Q1RUK1_9SOLA</name>
<comment type="subcellular location">
    <subcellularLocation>
        <location evidence="1">Cytoplasm</location>
    </subcellularLocation>
</comment>
<evidence type="ECO:0000256" key="6">
    <source>
        <dbReference type="ARBA" id="ARBA00022840"/>
    </source>
</evidence>
<organism evidence="11 12">
    <name type="scientific">Anisodus acutangulus</name>
    <dbReference type="NCBI Taxonomy" id="402998"/>
    <lineage>
        <taxon>Eukaryota</taxon>
        <taxon>Viridiplantae</taxon>
        <taxon>Streptophyta</taxon>
        <taxon>Embryophyta</taxon>
        <taxon>Tracheophyta</taxon>
        <taxon>Spermatophyta</taxon>
        <taxon>Magnoliopsida</taxon>
        <taxon>eudicotyledons</taxon>
        <taxon>Gunneridae</taxon>
        <taxon>Pentapetalae</taxon>
        <taxon>asterids</taxon>
        <taxon>lamiids</taxon>
        <taxon>Solanales</taxon>
        <taxon>Solanaceae</taxon>
        <taxon>Solanoideae</taxon>
        <taxon>Hyoscyameae</taxon>
        <taxon>Anisodus</taxon>
    </lineage>
</organism>
<gene>
    <name evidence="11" type="ORF">K7X08_009862</name>
</gene>
<dbReference type="SUPFAM" id="SSF54849">
    <property type="entry name" value="GroEL-intermediate domain like"/>
    <property type="match status" value="1"/>
</dbReference>
<evidence type="ECO:0000256" key="1">
    <source>
        <dbReference type="ARBA" id="ARBA00004496"/>
    </source>
</evidence>
<reference evidence="12" key="1">
    <citation type="journal article" date="2023" name="Proc. Natl. Acad. Sci. U.S.A.">
        <title>Genomic and structural basis for evolution of tropane alkaloid biosynthesis.</title>
        <authorList>
            <person name="Wanga Y.-J."/>
            <person name="Taina T."/>
            <person name="Yua J.-Y."/>
            <person name="Lia J."/>
            <person name="Xua B."/>
            <person name="Chenc J."/>
            <person name="D'Auriad J.C."/>
            <person name="Huanga J.-P."/>
            <person name="Huanga S.-X."/>
        </authorList>
    </citation>
    <scope>NUCLEOTIDE SEQUENCE [LARGE SCALE GENOMIC DNA]</scope>
    <source>
        <strain evidence="12">cv. KIB-2019</strain>
    </source>
</reference>
<dbReference type="SUPFAM" id="SSF52029">
    <property type="entry name" value="GroEL apical domain-like"/>
    <property type="match status" value="1"/>
</dbReference>
<accession>A0A9Q1RUK1</accession>
<evidence type="ECO:0000256" key="5">
    <source>
        <dbReference type="ARBA" id="ARBA00022741"/>
    </source>
</evidence>
<sequence length="545" mass="59058">MAYSGQTLDISGDRQSGQDVRTINVTACQAVANVVKTSLGPVGLDKMLVDDIGDVTITNDGATILRMLEVEHPAAKVLVELAELQDREVGDGTTSVVIIAAELLKGANELVRHKIHPTSIISGYRLAMREACKYVEEKLAVKVDKLGKDSLVNCAKTSMSSKLIADDSDFFANMVVEAVQAVKMTNVRGEVKYPIKGINLLKAHGKSAKDSYLLKGYALNTGRAAQGMPLRVAPAHIACLDFNLQKTKMQMGVQVLVTDPRELERIRQREADMTKERIQKLLSAGANVVLTSKGIDDMALKYFVEAGAIAVRRVRKEDLRHVAKATGATLVSTFADMEGEETFEPSFLGHADEVVEERIADDDVIMVKGTKTSSSVSLILRGANDFMLDEMERALHDALCIVKRTLESTTVVAGGGAVEAALCVYLEYLATTLGSREQLAIAQFAESLLVIPKVLANNAAKDSSDLVSKLRSCHYLAQTKADKKHLSSMGLDLAKGTVRNNLEAGVIEPAMSKVKIIQFATEAAITILRIDDMIRLVKDESQGED</sequence>
<dbReference type="InterPro" id="IPR012715">
    <property type="entry name" value="Chap_CCT_alpha"/>
</dbReference>
<dbReference type="AlphaFoldDB" id="A0A9Q1RUK1"/>
<dbReference type="PRINTS" id="PR00304">
    <property type="entry name" value="TCOMPLEXTCP1"/>
</dbReference>
<dbReference type="NCBIfam" id="NF041082">
    <property type="entry name" value="thermosome_alpha"/>
    <property type="match status" value="1"/>
</dbReference>
<comment type="caution">
    <text evidence="11">The sequence shown here is derived from an EMBL/GenBank/DDBJ whole genome shotgun (WGS) entry which is preliminary data.</text>
</comment>
<dbReference type="InterPro" id="IPR054827">
    <property type="entry name" value="thermosome_alpha"/>
</dbReference>
<dbReference type="InterPro" id="IPR053374">
    <property type="entry name" value="TCP-1_chaperonin"/>
</dbReference>
<dbReference type="Proteomes" id="UP001152561">
    <property type="component" value="Unassembled WGS sequence"/>
</dbReference>
<dbReference type="PANTHER" id="PTHR11353">
    <property type="entry name" value="CHAPERONIN"/>
    <property type="match status" value="1"/>
</dbReference>
<evidence type="ECO:0000256" key="10">
    <source>
        <dbReference type="RuleBase" id="RU004187"/>
    </source>
</evidence>
<dbReference type="GO" id="GO:0016887">
    <property type="term" value="F:ATP hydrolysis activity"/>
    <property type="evidence" value="ECO:0007669"/>
    <property type="project" value="InterPro"/>
</dbReference>
<evidence type="ECO:0000256" key="2">
    <source>
        <dbReference type="ARBA" id="ARBA00008020"/>
    </source>
</evidence>
<dbReference type="PROSITE" id="PS00750">
    <property type="entry name" value="TCP1_1"/>
    <property type="match status" value="1"/>
</dbReference>
<comment type="similarity">
    <text evidence="2 10">Belongs to the TCP-1 chaperonin family.</text>
</comment>
<dbReference type="InterPro" id="IPR027410">
    <property type="entry name" value="TCP-1-like_intermed_sf"/>
</dbReference>
<dbReference type="GO" id="GO:0140662">
    <property type="term" value="F:ATP-dependent protein folding chaperone"/>
    <property type="evidence" value="ECO:0007669"/>
    <property type="project" value="InterPro"/>
</dbReference>
<evidence type="ECO:0000256" key="9">
    <source>
        <dbReference type="ARBA" id="ARBA00030049"/>
    </source>
</evidence>
<evidence type="ECO:0000313" key="12">
    <source>
        <dbReference type="Proteomes" id="UP001152561"/>
    </source>
</evidence>
<dbReference type="FunFam" id="3.50.7.10:FF:000009">
    <property type="entry name" value="T-complex protein 1 subunit alpha"/>
    <property type="match status" value="1"/>
</dbReference>
<dbReference type="PROSITE" id="PS00751">
    <property type="entry name" value="TCP1_2"/>
    <property type="match status" value="1"/>
</dbReference>
<dbReference type="EMBL" id="JAJAGQ010000001">
    <property type="protein sequence ID" value="KAJ8573351.1"/>
    <property type="molecule type" value="Genomic_DNA"/>
</dbReference>
<evidence type="ECO:0000256" key="8">
    <source>
        <dbReference type="ARBA" id="ARBA00024677"/>
    </source>
</evidence>
<dbReference type="Gene3D" id="3.30.260.10">
    <property type="entry name" value="TCP-1-like chaperonin intermediate domain"/>
    <property type="match status" value="1"/>
</dbReference>
<keyword evidence="5 10" id="KW-0547">Nucleotide-binding</keyword>
<keyword evidence="6 10" id="KW-0067">ATP-binding</keyword>
<keyword evidence="4" id="KW-0963">Cytoplasm</keyword>
<dbReference type="GO" id="GO:0005737">
    <property type="term" value="C:cytoplasm"/>
    <property type="evidence" value="ECO:0007669"/>
    <property type="project" value="UniProtKB-SubCell"/>
</dbReference>
<dbReference type="InterPro" id="IPR027409">
    <property type="entry name" value="GroEL-like_apical_dom_sf"/>
</dbReference>
<dbReference type="InterPro" id="IPR002423">
    <property type="entry name" value="Cpn60/GroEL/TCP-1"/>
</dbReference>
<comment type="function">
    <text evidence="8">Molecular chaperone; assists the folding of proteins upon ATP hydrolysis. Known to play a role, in vitro, in the folding of actin and tubulin.</text>
</comment>
<dbReference type="Pfam" id="PF00118">
    <property type="entry name" value="Cpn60_TCP1"/>
    <property type="match status" value="1"/>
</dbReference>
<dbReference type="OrthoDB" id="10248520at2759"/>
<dbReference type="CDD" id="cd03335">
    <property type="entry name" value="TCP1_alpha"/>
    <property type="match status" value="1"/>
</dbReference>
<dbReference type="Gene3D" id="3.50.7.10">
    <property type="entry name" value="GroEL"/>
    <property type="match status" value="1"/>
</dbReference>
<dbReference type="InterPro" id="IPR027413">
    <property type="entry name" value="GROEL-like_equatorial_sf"/>
</dbReference>
<dbReference type="NCBIfam" id="NF041083">
    <property type="entry name" value="thermosome_beta"/>
    <property type="match status" value="1"/>
</dbReference>
<dbReference type="GO" id="GO:0051082">
    <property type="term" value="F:unfolded protein binding"/>
    <property type="evidence" value="ECO:0007669"/>
    <property type="project" value="InterPro"/>
</dbReference>
<proteinExistence type="inferred from homology"/>
<dbReference type="InterPro" id="IPR002194">
    <property type="entry name" value="Chaperonin_TCP-1_CS"/>
</dbReference>
<dbReference type="SUPFAM" id="SSF48592">
    <property type="entry name" value="GroEL equatorial domain-like"/>
    <property type="match status" value="1"/>
</dbReference>
<dbReference type="PROSITE" id="PS00995">
    <property type="entry name" value="TCP1_3"/>
    <property type="match status" value="1"/>
</dbReference>
<keyword evidence="7 10" id="KW-0143">Chaperone</keyword>
<evidence type="ECO:0000256" key="3">
    <source>
        <dbReference type="ARBA" id="ARBA00014424"/>
    </source>
</evidence>
<dbReference type="InterPro" id="IPR017998">
    <property type="entry name" value="Chaperone_TCP-1"/>
</dbReference>
<protein>
    <recommendedName>
        <fullName evidence="3">T-complex protein 1 subunit alpha</fullName>
    </recommendedName>
    <alternativeName>
        <fullName evidence="9">CCT-alpha</fullName>
    </alternativeName>
</protein>
<keyword evidence="12" id="KW-1185">Reference proteome</keyword>
<dbReference type="FunFam" id="1.10.560.10:FF:000070">
    <property type="entry name" value="Uncharacterized protein"/>
    <property type="match status" value="1"/>
</dbReference>
<evidence type="ECO:0000256" key="4">
    <source>
        <dbReference type="ARBA" id="ARBA00022490"/>
    </source>
</evidence>
<dbReference type="GO" id="GO:0005524">
    <property type="term" value="F:ATP binding"/>
    <property type="evidence" value="ECO:0007669"/>
    <property type="project" value="UniProtKB-KW"/>
</dbReference>
<dbReference type="Gene3D" id="1.10.560.10">
    <property type="entry name" value="GroEL-like equatorial domain"/>
    <property type="match status" value="1"/>
</dbReference>
<dbReference type="NCBIfam" id="TIGR02340">
    <property type="entry name" value="chap_CCT_alpha"/>
    <property type="match status" value="1"/>
</dbReference>
<evidence type="ECO:0000256" key="7">
    <source>
        <dbReference type="ARBA" id="ARBA00023186"/>
    </source>
</evidence>